<accession>A0A6H1ZQH8</accession>
<dbReference type="Pfam" id="PF13252">
    <property type="entry name" value="Phage_capsid_3"/>
    <property type="match status" value="1"/>
</dbReference>
<reference evidence="1" key="1">
    <citation type="submission" date="2020-03" db="EMBL/GenBank/DDBJ databases">
        <title>The deep terrestrial virosphere.</title>
        <authorList>
            <person name="Holmfeldt K."/>
            <person name="Nilsson E."/>
            <person name="Simone D."/>
            <person name="Lopez-Fernandez M."/>
            <person name="Wu X."/>
            <person name="de Brujin I."/>
            <person name="Lundin D."/>
            <person name="Andersson A."/>
            <person name="Bertilsson S."/>
            <person name="Dopson M."/>
        </authorList>
    </citation>
    <scope>NUCLEOTIDE SEQUENCE</scope>
    <source>
        <strain evidence="1">TM448A01634</strain>
        <strain evidence="2">TM448B00459</strain>
    </source>
</reference>
<dbReference type="InterPro" id="IPR025267">
    <property type="entry name" value="ORF017-like"/>
</dbReference>
<gene>
    <name evidence="1" type="ORF">TM448A01634_0005</name>
    <name evidence="2" type="ORF">TM448B00459_0004</name>
</gene>
<sequence length="369" mass="41096">MPFTALNFPIAASDPLGELAWSKIAHVETQHETFFAKAGMTAKAKGDQDAHRRKAGVPIILHDELKSEPGSEVRVRMRKQLTSTPRSAYGTITNYGTASMLGLEEPLNYYDMAVKLGLLKHAVGNDSPDFYQHYTSIDMEQDAEAALQEWLVENHEEGILDCLYEKYPYFIQQQLSASAVANPNLYYGEGATAQDEVDQSMIFDANEAMRLRSFAIWKKLNPVKIDGKTCFIVLADTFVCTDLRQDAMFRELKDADSRGSDNPIVSGAIGVYQGLCIWEYQRMRTMTSGANSANIGRIGLLGADAIAVAYGSRPRIVPRVETAYGDRWGRAIRQVFGASRADFLESDDSATTQQSSAEWRVWRKAETFA</sequence>
<name>A0A6H1ZQH8_9ZZZZ</name>
<protein>
    <submittedName>
        <fullName evidence="1">Putative structural protein</fullName>
    </submittedName>
</protein>
<evidence type="ECO:0000313" key="2">
    <source>
        <dbReference type="EMBL" id="QJH95549.1"/>
    </source>
</evidence>
<organism evidence="1">
    <name type="scientific">viral metagenome</name>
    <dbReference type="NCBI Taxonomy" id="1070528"/>
    <lineage>
        <taxon>unclassified sequences</taxon>
        <taxon>metagenomes</taxon>
        <taxon>organismal metagenomes</taxon>
    </lineage>
</organism>
<dbReference type="AlphaFoldDB" id="A0A6H1ZQH8"/>
<evidence type="ECO:0000313" key="1">
    <source>
        <dbReference type="EMBL" id="QJA50183.1"/>
    </source>
</evidence>
<dbReference type="EMBL" id="MT144623">
    <property type="protein sequence ID" value="QJH95549.1"/>
    <property type="molecule type" value="Genomic_DNA"/>
</dbReference>
<proteinExistence type="predicted"/>
<dbReference type="EMBL" id="MT144179">
    <property type="protein sequence ID" value="QJA50183.1"/>
    <property type="molecule type" value="Genomic_DNA"/>
</dbReference>